<dbReference type="AlphaFoldDB" id="A0A0A9EF45"/>
<sequence length="55" mass="6214">MQVGTLQTIQISLSNILLFTEKNLGTLPFVGMMGNNQIVKLHPTNTLPWQLIRHL</sequence>
<protein>
    <submittedName>
        <fullName evidence="1">Uncharacterized protein</fullName>
    </submittedName>
</protein>
<evidence type="ECO:0000313" key="1">
    <source>
        <dbReference type="EMBL" id="JAD98686.1"/>
    </source>
</evidence>
<reference evidence="1" key="2">
    <citation type="journal article" date="2015" name="Data Brief">
        <title>Shoot transcriptome of the giant reed, Arundo donax.</title>
        <authorList>
            <person name="Barrero R.A."/>
            <person name="Guerrero F.D."/>
            <person name="Moolhuijzen P."/>
            <person name="Goolsby J.A."/>
            <person name="Tidwell J."/>
            <person name="Bellgard S.E."/>
            <person name="Bellgard M.I."/>
        </authorList>
    </citation>
    <scope>NUCLEOTIDE SEQUENCE</scope>
    <source>
        <tissue evidence="1">Shoot tissue taken approximately 20 cm above the soil surface</tissue>
    </source>
</reference>
<name>A0A0A9EF45_ARUDO</name>
<proteinExistence type="predicted"/>
<accession>A0A0A9EF45</accession>
<reference evidence="1" key="1">
    <citation type="submission" date="2014-09" db="EMBL/GenBank/DDBJ databases">
        <authorList>
            <person name="Magalhaes I.L.F."/>
            <person name="Oliveira U."/>
            <person name="Santos F.R."/>
            <person name="Vidigal T.H.D.A."/>
            <person name="Brescovit A.D."/>
            <person name="Santos A.J."/>
        </authorList>
    </citation>
    <scope>NUCLEOTIDE SEQUENCE</scope>
    <source>
        <tissue evidence="1">Shoot tissue taken approximately 20 cm above the soil surface</tissue>
    </source>
</reference>
<dbReference type="EMBL" id="GBRH01199209">
    <property type="protein sequence ID" value="JAD98686.1"/>
    <property type="molecule type" value="Transcribed_RNA"/>
</dbReference>
<organism evidence="1">
    <name type="scientific">Arundo donax</name>
    <name type="common">Giant reed</name>
    <name type="synonym">Donax arundinaceus</name>
    <dbReference type="NCBI Taxonomy" id="35708"/>
    <lineage>
        <taxon>Eukaryota</taxon>
        <taxon>Viridiplantae</taxon>
        <taxon>Streptophyta</taxon>
        <taxon>Embryophyta</taxon>
        <taxon>Tracheophyta</taxon>
        <taxon>Spermatophyta</taxon>
        <taxon>Magnoliopsida</taxon>
        <taxon>Liliopsida</taxon>
        <taxon>Poales</taxon>
        <taxon>Poaceae</taxon>
        <taxon>PACMAD clade</taxon>
        <taxon>Arundinoideae</taxon>
        <taxon>Arundineae</taxon>
        <taxon>Arundo</taxon>
    </lineage>
</organism>